<evidence type="ECO:0000256" key="1">
    <source>
        <dbReference type="ARBA" id="ARBA00004430"/>
    </source>
</evidence>
<organism evidence="9 10">
    <name type="scientific">Oncorhynchus mykiss</name>
    <name type="common">Rainbow trout</name>
    <name type="synonym">Salmo gairdneri</name>
    <dbReference type="NCBI Taxonomy" id="8022"/>
    <lineage>
        <taxon>Eukaryota</taxon>
        <taxon>Metazoa</taxon>
        <taxon>Chordata</taxon>
        <taxon>Craniata</taxon>
        <taxon>Vertebrata</taxon>
        <taxon>Euteleostomi</taxon>
        <taxon>Actinopterygii</taxon>
        <taxon>Neopterygii</taxon>
        <taxon>Teleostei</taxon>
        <taxon>Protacanthopterygii</taxon>
        <taxon>Salmoniformes</taxon>
        <taxon>Salmonidae</taxon>
        <taxon>Salmoninae</taxon>
        <taxon>Oncorhynchus</taxon>
    </lineage>
</organism>
<feature type="domain" description="Ciliary microtubule inner protein 2A-C-like" evidence="8">
    <location>
        <begin position="19"/>
        <end position="84"/>
    </location>
</feature>
<dbReference type="GO" id="GO:0015630">
    <property type="term" value="C:microtubule cytoskeleton"/>
    <property type="evidence" value="ECO:0007669"/>
    <property type="project" value="UniProtKB-ARBA"/>
</dbReference>
<name>A0A8K9WQK7_ONCMY</name>
<evidence type="ECO:0000259" key="8">
    <source>
        <dbReference type="Pfam" id="PF10629"/>
    </source>
</evidence>
<keyword evidence="10" id="KW-1185">Reference proteome</keyword>
<reference evidence="9" key="1">
    <citation type="submission" date="2020-07" db="EMBL/GenBank/DDBJ databases">
        <title>A long reads based de novo assembly of the rainbow trout Arlee double haploid line genome.</title>
        <authorList>
            <person name="Gao G."/>
            <person name="Palti Y."/>
        </authorList>
    </citation>
    <scope>NUCLEOTIDE SEQUENCE [LARGE SCALE GENOMIC DNA]</scope>
</reference>
<sequence>MALRGNGTLITHNNSTYIPPSLMPGYCGYVPTSKYLYGDTFGNATIKYFQDFRSGAMACSTIPYSRGGMFPSIFSNSGLLVSAQRAQSRSPYWARFNVDFKRQETLKSFGELSQKHRESYKDKTGKRLPVKHFVIPVKESEKYFWKQIDQPPMKTTSEGVRQEQALPPGTDPPVRNRPSRQEQALPSGTGPPVRNRPSRQEQALPSGTGPPVRNRPSRQEQALPSGTGPPVRNRPSRQEQALPSGTGPPVRNRPSRQEQTLPSGTDPPVRNRPSRQEQALLSGIQTSLDERFMRDVFFERR</sequence>
<keyword evidence="3" id="KW-0206">Cytoskeleton</keyword>
<accession>A0A8K9WQK7</accession>
<keyword evidence="2" id="KW-0963">Cytoplasm</keyword>
<dbReference type="GeneTree" id="ENSGT00940000166976"/>
<dbReference type="PANTHER" id="PTHR34924">
    <property type="entry name" value="UPF0573 PROTEIN C2ORF70"/>
    <property type="match status" value="1"/>
</dbReference>
<dbReference type="Pfam" id="PF10629">
    <property type="entry name" value="CMI2B-like"/>
    <property type="match status" value="1"/>
</dbReference>
<comment type="similarity">
    <text evidence="5">Belongs to the CIMIP2 family.</text>
</comment>
<feature type="region of interest" description="Disordered" evidence="7">
    <location>
        <begin position="149"/>
        <end position="279"/>
    </location>
</feature>
<protein>
    <recommendedName>
        <fullName evidence="6">Ciliary microtubule inner protein 2C</fullName>
    </recommendedName>
</protein>
<dbReference type="Proteomes" id="UP000694395">
    <property type="component" value="Chromosome 4"/>
</dbReference>
<evidence type="ECO:0000256" key="7">
    <source>
        <dbReference type="SAM" id="MobiDB-lite"/>
    </source>
</evidence>
<evidence type="ECO:0000313" key="10">
    <source>
        <dbReference type="Proteomes" id="UP000694395"/>
    </source>
</evidence>
<evidence type="ECO:0000313" key="9">
    <source>
        <dbReference type="Ensembl" id="ENSOMYP00000117019.1"/>
    </source>
</evidence>
<evidence type="ECO:0000256" key="3">
    <source>
        <dbReference type="ARBA" id="ARBA00023212"/>
    </source>
</evidence>
<reference evidence="9" key="2">
    <citation type="submission" date="2025-08" db="UniProtKB">
        <authorList>
            <consortium name="Ensembl"/>
        </authorList>
    </citation>
    <scope>IDENTIFICATION</scope>
</reference>
<keyword evidence="4" id="KW-0966">Cell projection</keyword>
<dbReference type="AlphaFoldDB" id="A0A8K9WQK7"/>
<evidence type="ECO:0000256" key="2">
    <source>
        <dbReference type="ARBA" id="ARBA00022490"/>
    </source>
</evidence>
<dbReference type="GO" id="GO:0005930">
    <property type="term" value="C:axoneme"/>
    <property type="evidence" value="ECO:0007669"/>
    <property type="project" value="UniProtKB-SubCell"/>
</dbReference>
<evidence type="ECO:0000256" key="6">
    <source>
        <dbReference type="ARBA" id="ARBA00041160"/>
    </source>
</evidence>
<reference evidence="9" key="3">
    <citation type="submission" date="2025-09" db="UniProtKB">
        <authorList>
            <consortium name="Ensembl"/>
        </authorList>
    </citation>
    <scope>IDENTIFICATION</scope>
</reference>
<evidence type="ECO:0000256" key="4">
    <source>
        <dbReference type="ARBA" id="ARBA00023273"/>
    </source>
</evidence>
<comment type="subcellular location">
    <subcellularLocation>
        <location evidence="1">Cytoplasm</location>
        <location evidence="1">Cytoskeleton</location>
        <location evidence="1">Cilium axoneme</location>
    </subcellularLocation>
</comment>
<dbReference type="PANTHER" id="PTHR34924:SF1">
    <property type="entry name" value="PROTEIN FAM166C"/>
    <property type="match status" value="1"/>
</dbReference>
<evidence type="ECO:0000256" key="5">
    <source>
        <dbReference type="ARBA" id="ARBA00035661"/>
    </source>
</evidence>
<dbReference type="InterPro" id="IPR052329">
    <property type="entry name" value="CIMIP2C"/>
</dbReference>
<dbReference type="InterPro" id="IPR018902">
    <property type="entry name" value="CMI2A-C-like_dom"/>
</dbReference>
<dbReference type="Ensembl" id="ENSOMYT00000123312.1">
    <property type="protein sequence ID" value="ENSOMYP00000117019.1"/>
    <property type="gene ID" value="ENSOMYG00000070248.1"/>
</dbReference>
<proteinExistence type="inferred from homology"/>